<protein>
    <submittedName>
        <fullName evidence="1">Uncharacterized protein</fullName>
    </submittedName>
</protein>
<evidence type="ECO:0000313" key="2">
    <source>
        <dbReference type="Proteomes" id="UP000053989"/>
    </source>
</evidence>
<dbReference type="AlphaFoldDB" id="A0A0C3D4J4"/>
<accession>A0A0C3D4J4</accession>
<dbReference type="InParanoid" id="A0A0C3D4J4"/>
<reference evidence="1 2" key="1">
    <citation type="submission" date="2014-04" db="EMBL/GenBank/DDBJ databases">
        <authorList>
            <consortium name="DOE Joint Genome Institute"/>
            <person name="Kuo A."/>
            <person name="Kohler A."/>
            <person name="Nagy L.G."/>
            <person name="Floudas D."/>
            <person name="Copeland A."/>
            <person name="Barry K.W."/>
            <person name="Cichocki N."/>
            <person name="Veneault-Fourrey C."/>
            <person name="LaButti K."/>
            <person name="Lindquist E.A."/>
            <person name="Lipzen A."/>
            <person name="Lundell T."/>
            <person name="Morin E."/>
            <person name="Murat C."/>
            <person name="Sun H."/>
            <person name="Tunlid A."/>
            <person name="Henrissat B."/>
            <person name="Grigoriev I.V."/>
            <person name="Hibbett D.S."/>
            <person name="Martin F."/>
            <person name="Nordberg H.P."/>
            <person name="Cantor M.N."/>
            <person name="Hua S.X."/>
        </authorList>
    </citation>
    <scope>NUCLEOTIDE SEQUENCE [LARGE SCALE GENOMIC DNA]</scope>
    <source>
        <strain evidence="1 2">Foug A</strain>
    </source>
</reference>
<proteinExistence type="predicted"/>
<gene>
    <name evidence="1" type="ORF">SCLCIDRAFT_692827</name>
</gene>
<sequence>MRVLTSVSIQRHSFKYHVQLQKNGEYLISMPVGLAAFRAKDGVDLFPNLCSIVCFLAELHLAYEKLLPSSLQSLTLFARIFEEDHAKALTQLSSHTPLLEQLTLRGEFHFVDTNPAKSLRLRHLRDVDLTRASMSSCDFQYLCHLLCESPVAKLSIHLKRPLIDELHSAPPLFPFLRHLIFCGDPVIAHGFLDKLTSTSLLEFCIEHDDSITRLGAYKSLLGLLHERFSHSLKSLHLNFGRYQKDVHLHDFIMNTLMALKPLVKAGLEELRYSMPIIISTLPEELQNALDPSSWPETTAFSFSMHAQRLSDQEPEQDMMFWALILNAFNKAR</sequence>
<name>A0A0C3D4J4_9AGAM</name>
<evidence type="ECO:0000313" key="1">
    <source>
        <dbReference type="EMBL" id="KIM51031.1"/>
    </source>
</evidence>
<dbReference type="OrthoDB" id="3222238at2759"/>
<reference evidence="2" key="2">
    <citation type="submission" date="2015-01" db="EMBL/GenBank/DDBJ databases">
        <title>Evolutionary Origins and Diversification of the Mycorrhizal Mutualists.</title>
        <authorList>
            <consortium name="DOE Joint Genome Institute"/>
            <consortium name="Mycorrhizal Genomics Consortium"/>
            <person name="Kohler A."/>
            <person name="Kuo A."/>
            <person name="Nagy L.G."/>
            <person name="Floudas D."/>
            <person name="Copeland A."/>
            <person name="Barry K.W."/>
            <person name="Cichocki N."/>
            <person name="Veneault-Fourrey C."/>
            <person name="LaButti K."/>
            <person name="Lindquist E.A."/>
            <person name="Lipzen A."/>
            <person name="Lundell T."/>
            <person name="Morin E."/>
            <person name="Murat C."/>
            <person name="Riley R."/>
            <person name="Ohm R."/>
            <person name="Sun H."/>
            <person name="Tunlid A."/>
            <person name="Henrissat B."/>
            <person name="Grigoriev I.V."/>
            <person name="Hibbett D.S."/>
            <person name="Martin F."/>
        </authorList>
    </citation>
    <scope>NUCLEOTIDE SEQUENCE [LARGE SCALE GENOMIC DNA]</scope>
    <source>
        <strain evidence="2">Foug A</strain>
    </source>
</reference>
<dbReference type="HOGENOM" id="CLU_063512_0_0_1"/>
<dbReference type="SUPFAM" id="SSF52047">
    <property type="entry name" value="RNI-like"/>
    <property type="match status" value="1"/>
</dbReference>
<dbReference type="Proteomes" id="UP000053989">
    <property type="component" value="Unassembled WGS sequence"/>
</dbReference>
<organism evidence="1 2">
    <name type="scientific">Scleroderma citrinum Foug A</name>
    <dbReference type="NCBI Taxonomy" id="1036808"/>
    <lineage>
        <taxon>Eukaryota</taxon>
        <taxon>Fungi</taxon>
        <taxon>Dikarya</taxon>
        <taxon>Basidiomycota</taxon>
        <taxon>Agaricomycotina</taxon>
        <taxon>Agaricomycetes</taxon>
        <taxon>Agaricomycetidae</taxon>
        <taxon>Boletales</taxon>
        <taxon>Sclerodermatineae</taxon>
        <taxon>Sclerodermataceae</taxon>
        <taxon>Scleroderma</taxon>
    </lineage>
</organism>
<dbReference type="EMBL" id="KN822296">
    <property type="protein sequence ID" value="KIM51031.1"/>
    <property type="molecule type" value="Genomic_DNA"/>
</dbReference>
<keyword evidence="2" id="KW-1185">Reference proteome</keyword>